<dbReference type="RefSeq" id="WP_171681139.1">
    <property type="nucleotide sequence ID" value="NZ_JABGBN010000009.1"/>
</dbReference>
<gene>
    <name evidence="3" type="ORF">HKX39_09780</name>
</gene>
<evidence type="ECO:0000313" key="4">
    <source>
        <dbReference type="Proteomes" id="UP000537862"/>
    </source>
</evidence>
<dbReference type="SUPFAM" id="SSF53062">
    <property type="entry name" value="PTS system fructose IIA component-like"/>
    <property type="match status" value="1"/>
</dbReference>
<keyword evidence="4" id="KW-1185">Reference proteome</keyword>
<evidence type="ECO:0000259" key="2">
    <source>
        <dbReference type="PROSITE" id="PS51096"/>
    </source>
</evidence>
<dbReference type="GO" id="GO:0009401">
    <property type="term" value="P:phosphoenolpyruvate-dependent sugar phosphotransferase system"/>
    <property type="evidence" value="ECO:0007669"/>
    <property type="project" value="InterPro"/>
</dbReference>
<reference evidence="3 4" key="1">
    <citation type="submission" date="2020-05" db="EMBL/GenBank/DDBJ databases">
        <authorList>
            <person name="Niu N."/>
        </authorList>
    </citation>
    <scope>NUCLEOTIDE SEQUENCE [LARGE SCALE GENOMIC DNA]</scope>
    <source>
        <strain evidence="3 4">3340-03</strain>
    </source>
</reference>
<dbReference type="EMBL" id="JABGBN010000009">
    <property type="protein sequence ID" value="NOL52453.1"/>
    <property type="molecule type" value="Genomic_DNA"/>
</dbReference>
<evidence type="ECO:0000313" key="3">
    <source>
        <dbReference type="EMBL" id="NOL52453.1"/>
    </source>
</evidence>
<sequence>MNTLIVVVMHTPLASALKDVALHVFPAAKDVLVYDILPEDDPDVMQEKIVNDIRMQYASVQNILLFSDLIGATPANISMRIAKTLHQQGKQAAFFGGTNVCMLLNAVRYENLSIEELRTKILEGGQKGMQSLDCSCY</sequence>
<dbReference type="PANTHER" id="PTHR33799">
    <property type="entry name" value="PTS PERMEASE-RELATED-RELATED"/>
    <property type="match status" value="1"/>
</dbReference>
<dbReference type="Proteomes" id="UP000537862">
    <property type="component" value="Unassembled WGS sequence"/>
</dbReference>
<keyword evidence="1" id="KW-0808">Transferase</keyword>
<proteinExistence type="predicted"/>
<dbReference type="PANTHER" id="PTHR33799:SF1">
    <property type="entry name" value="PTS SYSTEM MANNOSE-SPECIFIC EIIAB COMPONENT-RELATED"/>
    <property type="match status" value="1"/>
</dbReference>
<dbReference type="Gene3D" id="3.40.50.510">
    <property type="entry name" value="Phosphotransferase system, mannose-type IIA component"/>
    <property type="match status" value="1"/>
</dbReference>
<dbReference type="GO" id="GO:0016740">
    <property type="term" value="F:transferase activity"/>
    <property type="evidence" value="ECO:0007669"/>
    <property type="project" value="UniProtKB-KW"/>
</dbReference>
<name>A0A849P8Y2_9BURK</name>
<organism evidence="3 4">
    <name type="scientific">Pelistega suis</name>
    <dbReference type="NCBI Taxonomy" id="1631957"/>
    <lineage>
        <taxon>Bacteria</taxon>
        <taxon>Pseudomonadati</taxon>
        <taxon>Pseudomonadota</taxon>
        <taxon>Betaproteobacteria</taxon>
        <taxon>Burkholderiales</taxon>
        <taxon>Alcaligenaceae</taxon>
        <taxon>Pelistega</taxon>
    </lineage>
</organism>
<dbReference type="InterPro" id="IPR036662">
    <property type="entry name" value="PTS_EIIA_man-typ_sf"/>
</dbReference>
<dbReference type="Pfam" id="PF03610">
    <property type="entry name" value="EIIA-man"/>
    <property type="match status" value="1"/>
</dbReference>
<accession>A0A849P8Y2</accession>
<comment type="caution">
    <text evidence="3">The sequence shown here is derived from an EMBL/GenBank/DDBJ whole genome shotgun (WGS) entry which is preliminary data.</text>
</comment>
<feature type="domain" description="PTS EIIA type-4" evidence="2">
    <location>
        <begin position="2"/>
        <end position="129"/>
    </location>
</feature>
<dbReference type="AlphaFoldDB" id="A0A849P8Y2"/>
<dbReference type="GO" id="GO:0016020">
    <property type="term" value="C:membrane"/>
    <property type="evidence" value="ECO:0007669"/>
    <property type="project" value="InterPro"/>
</dbReference>
<dbReference type="InterPro" id="IPR004701">
    <property type="entry name" value="PTS_EIIA_man-typ"/>
</dbReference>
<dbReference type="PROSITE" id="PS51096">
    <property type="entry name" value="PTS_EIIA_TYPE_4"/>
    <property type="match status" value="1"/>
</dbReference>
<protein>
    <recommendedName>
        <fullName evidence="2">PTS EIIA type-4 domain-containing protein</fullName>
    </recommendedName>
</protein>
<dbReference type="InterPro" id="IPR051471">
    <property type="entry name" value="Bacterial_PTS_sugar_comp"/>
</dbReference>
<evidence type="ECO:0000256" key="1">
    <source>
        <dbReference type="ARBA" id="ARBA00022679"/>
    </source>
</evidence>